<proteinExistence type="predicted"/>
<reference evidence="3 5" key="1">
    <citation type="submission" date="2015-11" db="EMBL/GenBank/DDBJ databases">
        <title>Genomic analysis of 38 Legionella species identifies large and diverse effector repertoires.</title>
        <authorList>
            <person name="Burstein D."/>
            <person name="Amaro F."/>
            <person name="Zusman T."/>
            <person name="Lifshitz Z."/>
            <person name="Cohen O."/>
            <person name="Gilbert J.A."/>
            <person name="Pupko T."/>
            <person name="Shuman H.A."/>
            <person name="Segal G."/>
        </authorList>
    </citation>
    <scope>NUCLEOTIDE SEQUENCE [LARGE SCALE GENOMIC DNA]</scope>
    <source>
        <strain evidence="3 5">ATCC 43877</strain>
    </source>
</reference>
<dbReference type="RefSeq" id="WP_028384822.1">
    <property type="nucleotide sequence ID" value="NZ_CAAAJG010000017.1"/>
</dbReference>
<protein>
    <submittedName>
        <fullName evidence="3 4">Smr domain protein</fullName>
        <ecNumber evidence="4">3.1.-.-</ecNumber>
    </submittedName>
</protein>
<dbReference type="OrthoDB" id="9808881at2"/>
<evidence type="ECO:0000313" key="4">
    <source>
        <dbReference type="EMBL" id="STX63575.1"/>
    </source>
</evidence>
<dbReference type="STRING" id="39962.Lmor_3105"/>
<dbReference type="EMBL" id="LNYN01000042">
    <property type="protein sequence ID" value="KTD30998.1"/>
    <property type="molecule type" value="Genomic_DNA"/>
</dbReference>
<evidence type="ECO:0000313" key="5">
    <source>
        <dbReference type="Proteomes" id="UP000054985"/>
    </source>
</evidence>
<dbReference type="Proteomes" id="UP000254040">
    <property type="component" value="Unassembled WGS sequence"/>
</dbReference>
<dbReference type="Gene3D" id="3.30.1370.110">
    <property type="match status" value="1"/>
</dbReference>
<evidence type="ECO:0000259" key="2">
    <source>
        <dbReference type="PROSITE" id="PS50828"/>
    </source>
</evidence>
<dbReference type="EC" id="3.1.-.-" evidence="4"/>
<feature type="compositionally biased region" description="Basic and acidic residues" evidence="1">
    <location>
        <begin position="220"/>
        <end position="238"/>
    </location>
</feature>
<reference evidence="4 6" key="2">
    <citation type="submission" date="2018-06" db="EMBL/GenBank/DDBJ databases">
        <authorList>
            <consortium name="Pathogen Informatics"/>
            <person name="Doyle S."/>
        </authorList>
    </citation>
    <scope>NUCLEOTIDE SEQUENCE [LARGE SCALE GENOMIC DNA]</scope>
    <source>
        <strain evidence="4 6">NCTC12239</strain>
    </source>
</reference>
<dbReference type="EMBL" id="UGOG01000001">
    <property type="protein sequence ID" value="STX63575.1"/>
    <property type="molecule type" value="Genomic_DNA"/>
</dbReference>
<dbReference type="AlphaFoldDB" id="A0A378JY06"/>
<feature type="domain" description="Smr" evidence="2">
    <location>
        <begin position="47"/>
        <end position="127"/>
    </location>
</feature>
<dbReference type="PANTHER" id="PTHR35562">
    <property type="entry name" value="DNA ENDONUCLEASE SMRA-RELATED"/>
    <property type="match status" value="1"/>
</dbReference>
<sequence length="255" mass="28829">MADEYYLSDDIEDAVFSDTILSYVTSGVSEQRVRELKNGTMHWEAQLDLRGLKTEAAREALTQFIRTQLQNRKHCVLIIHGTDSPKKAPPLLKNLINRWLPQINEVMAFHSAKPKDGGSGAVYVLLKKKAELPRRLPKAGGDGSFLVAETKAMERKRRLAEQQGERQIAPVKAREHSDVEPQPGPEGELQNSILQHPVLDSQRFDGIDPNLNPEPPLNTEARREFDNEKREQEQEKQLRLGNMPKFTTAPTPRGP</sequence>
<gene>
    <name evidence="4" type="primary">smrA_1</name>
    <name evidence="3" type="ORF">Lmor_3105</name>
    <name evidence="4" type="ORF">NCTC12239_02523</name>
</gene>
<keyword evidence="4" id="KW-0378">Hydrolase</keyword>
<dbReference type="Pfam" id="PF01713">
    <property type="entry name" value="Smr"/>
    <property type="match status" value="1"/>
</dbReference>
<dbReference type="PANTHER" id="PTHR35562:SF2">
    <property type="entry name" value="DNA ENDONUCLEASE SMRA-RELATED"/>
    <property type="match status" value="1"/>
</dbReference>
<dbReference type="PROSITE" id="PS50828">
    <property type="entry name" value="SMR"/>
    <property type="match status" value="1"/>
</dbReference>
<dbReference type="InterPro" id="IPR036063">
    <property type="entry name" value="Smr_dom_sf"/>
</dbReference>
<accession>A0A378JY06</accession>
<dbReference type="SUPFAM" id="SSF160443">
    <property type="entry name" value="SMR domain-like"/>
    <property type="match status" value="1"/>
</dbReference>
<dbReference type="Proteomes" id="UP000054985">
    <property type="component" value="Unassembled WGS sequence"/>
</dbReference>
<organism evidence="4 6">
    <name type="scientific">Legionella moravica</name>
    <dbReference type="NCBI Taxonomy" id="39962"/>
    <lineage>
        <taxon>Bacteria</taxon>
        <taxon>Pseudomonadati</taxon>
        <taxon>Pseudomonadota</taxon>
        <taxon>Gammaproteobacteria</taxon>
        <taxon>Legionellales</taxon>
        <taxon>Legionellaceae</taxon>
        <taxon>Legionella</taxon>
    </lineage>
</organism>
<keyword evidence="5" id="KW-1185">Reference proteome</keyword>
<evidence type="ECO:0000313" key="6">
    <source>
        <dbReference type="Proteomes" id="UP000254040"/>
    </source>
</evidence>
<feature type="region of interest" description="Disordered" evidence="1">
    <location>
        <begin position="156"/>
        <end position="255"/>
    </location>
</feature>
<dbReference type="SMART" id="SM00463">
    <property type="entry name" value="SMR"/>
    <property type="match status" value="1"/>
</dbReference>
<dbReference type="InterPro" id="IPR002625">
    <property type="entry name" value="Smr_dom"/>
</dbReference>
<name>A0A378JY06_9GAMM</name>
<evidence type="ECO:0000313" key="3">
    <source>
        <dbReference type="EMBL" id="KTD30998.1"/>
    </source>
</evidence>
<dbReference type="GO" id="GO:0016787">
    <property type="term" value="F:hydrolase activity"/>
    <property type="evidence" value="ECO:0007669"/>
    <property type="project" value="UniProtKB-KW"/>
</dbReference>
<evidence type="ECO:0000256" key="1">
    <source>
        <dbReference type="SAM" id="MobiDB-lite"/>
    </source>
</evidence>